<reference evidence="8" key="2">
    <citation type="submission" date="2019-06" db="EMBL/GenBank/DDBJ databases">
        <title>Co-occurence of chitin degradation, pigmentation and bioactivity in marine Pseudoalteromonas.</title>
        <authorList>
            <person name="Sonnenschein E.C."/>
            <person name="Bech P.K."/>
        </authorList>
    </citation>
    <scope>NUCLEOTIDE SEQUENCE [LARGE SCALE GENOMIC DNA]</scope>
    <source>
        <strain evidence="8">S1189</strain>
    </source>
</reference>
<dbReference type="PANTHER" id="PTHR30250">
    <property type="entry name" value="PST FAMILY PREDICTED COLANIC ACID TRANSPORTER"/>
    <property type="match status" value="1"/>
</dbReference>
<comment type="subcellular location">
    <subcellularLocation>
        <location evidence="1">Cell membrane</location>
        <topology evidence="1">Multi-pass membrane protein</topology>
    </subcellularLocation>
</comment>
<feature type="transmembrane region" description="Helical" evidence="6">
    <location>
        <begin position="205"/>
        <end position="229"/>
    </location>
</feature>
<evidence type="ECO:0000256" key="4">
    <source>
        <dbReference type="ARBA" id="ARBA00022989"/>
    </source>
</evidence>
<dbReference type="InterPro" id="IPR002797">
    <property type="entry name" value="Polysacc_synth"/>
</dbReference>
<evidence type="ECO:0000256" key="6">
    <source>
        <dbReference type="SAM" id="Phobius"/>
    </source>
</evidence>
<dbReference type="GO" id="GO:0005886">
    <property type="term" value="C:plasma membrane"/>
    <property type="evidence" value="ECO:0007669"/>
    <property type="project" value="UniProtKB-SubCell"/>
</dbReference>
<comment type="caution">
    <text evidence="7">The sequence shown here is derived from an EMBL/GenBank/DDBJ whole genome shotgun (WGS) entry which is preliminary data.</text>
</comment>
<feature type="transmembrane region" description="Helical" evidence="6">
    <location>
        <begin position="286"/>
        <end position="304"/>
    </location>
</feature>
<feature type="transmembrane region" description="Helical" evidence="6">
    <location>
        <begin position="40"/>
        <end position="62"/>
    </location>
</feature>
<keyword evidence="4 6" id="KW-1133">Transmembrane helix</keyword>
<feature type="transmembrane region" description="Helical" evidence="6">
    <location>
        <begin position="235"/>
        <end position="255"/>
    </location>
</feature>
<organism evidence="7 8">
    <name type="scientific">Pseudoalteromonas phenolica</name>
    <dbReference type="NCBI Taxonomy" id="161398"/>
    <lineage>
        <taxon>Bacteria</taxon>
        <taxon>Pseudomonadati</taxon>
        <taxon>Pseudomonadota</taxon>
        <taxon>Gammaproteobacteria</taxon>
        <taxon>Alteromonadales</taxon>
        <taxon>Pseudoalteromonadaceae</taxon>
        <taxon>Pseudoalteromonas</taxon>
    </lineage>
</organism>
<keyword evidence="3 6" id="KW-0812">Transmembrane</keyword>
<feature type="transmembrane region" description="Helical" evidence="6">
    <location>
        <begin position="107"/>
        <end position="126"/>
    </location>
</feature>
<feature type="transmembrane region" description="Helical" evidence="6">
    <location>
        <begin position="164"/>
        <end position="184"/>
    </location>
</feature>
<evidence type="ECO:0000313" key="7">
    <source>
        <dbReference type="EMBL" id="TMP78768.1"/>
    </source>
</evidence>
<feature type="transmembrane region" description="Helical" evidence="6">
    <location>
        <begin position="7"/>
        <end position="28"/>
    </location>
</feature>
<evidence type="ECO:0000256" key="3">
    <source>
        <dbReference type="ARBA" id="ARBA00022692"/>
    </source>
</evidence>
<dbReference type="OrthoDB" id="8557381at2"/>
<gene>
    <name evidence="7" type="ORF">CWB73_15910</name>
</gene>
<feature type="transmembrane region" description="Helical" evidence="6">
    <location>
        <begin position="316"/>
        <end position="337"/>
    </location>
</feature>
<name>A0A5S3YRP9_9GAMM</name>
<reference evidence="7 8" key="1">
    <citation type="submission" date="2017-12" db="EMBL/GenBank/DDBJ databases">
        <authorList>
            <person name="Paulsen S."/>
            <person name="Gram L.K."/>
        </authorList>
    </citation>
    <scope>NUCLEOTIDE SEQUENCE [LARGE SCALE GENOMIC DNA]</scope>
    <source>
        <strain evidence="7 8">S1189</strain>
    </source>
</reference>
<dbReference type="PANTHER" id="PTHR30250:SF11">
    <property type="entry name" value="O-ANTIGEN TRANSPORTER-RELATED"/>
    <property type="match status" value="1"/>
</dbReference>
<keyword evidence="5 6" id="KW-0472">Membrane</keyword>
<dbReference type="AlphaFoldDB" id="A0A5S3YRP9"/>
<feature type="transmembrane region" description="Helical" evidence="6">
    <location>
        <begin position="138"/>
        <end position="158"/>
    </location>
</feature>
<protein>
    <submittedName>
        <fullName evidence="7">Uncharacterized protein</fullName>
    </submittedName>
</protein>
<accession>A0A5S3YRP9</accession>
<dbReference type="EMBL" id="PNCM01000035">
    <property type="protein sequence ID" value="TMP78768.1"/>
    <property type="molecule type" value="Genomic_DNA"/>
</dbReference>
<sequence length="414" mass="46179">MKPTNAAIRVASFTVISIAITFFIQGILTRWLDVAEYGDITVALTLCSLLGTVITLGLNDFYLKLASEKNGCTKELRLRILKIHSLAFLVVFSIASIILHYCEMLNLTMFLGVAYSHGAFLFLNAVLQVNGNYNTLSFVQLIQPALRLIFLFGIFVVWEASVTSVASAYLIVSIIVLIISYSVFYSAKSSKVTVNSNRQLLKDSIPFSFAILLHLIYFQSDLLLLRIYMGPETVAYYNIAFLIVSSVYILPGIYYQKIMLPKLHRWFSSEGESDIKAFEQLRLKTLLIGIACSIAVVFGAYIFIPLVFGKDYSNSLVLVYCLAIAIPIRFLSCNYGALLMVKDNINIKVKCMGLTAILNIILNFAIVPMYGAIGAAVSTVISELALCFLYRKYSSDFMKFAFKIKKEVSSESVL</sequence>
<dbReference type="RefSeq" id="WP_138568523.1">
    <property type="nucleotide sequence ID" value="NZ_PNCM01000035.1"/>
</dbReference>
<keyword evidence="2" id="KW-1003">Cell membrane</keyword>
<dbReference type="InterPro" id="IPR050833">
    <property type="entry name" value="Poly_Biosynth_Transport"/>
</dbReference>
<dbReference type="Proteomes" id="UP000307362">
    <property type="component" value="Unassembled WGS sequence"/>
</dbReference>
<proteinExistence type="predicted"/>
<evidence type="ECO:0000256" key="1">
    <source>
        <dbReference type="ARBA" id="ARBA00004651"/>
    </source>
</evidence>
<evidence type="ECO:0000256" key="2">
    <source>
        <dbReference type="ARBA" id="ARBA00022475"/>
    </source>
</evidence>
<dbReference type="Pfam" id="PF01943">
    <property type="entry name" value="Polysacc_synt"/>
    <property type="match status" value="1"/>
</dbReference>
<evidence type="ECO:0000313" key="8">
    <source>
        <dbReference type="Proteomes" id="UP000307362"/>
    </source>
</evidence>
<evidence type="ECO:0000256" key="5">
    <source>
        <dbReference type="ARBA" id="ARBA00023136"/>
    </source>
</evidence>
<feature type="transmembrane region" description="Helical" evidence="6">
    <location>
        <begin position="83"/>
        <end position="101"/>
    </location>
</feature>